<sequence length="154" mass="17619">MERNSQDSERGQCGKPYNGGEMMRDGQFFVSLPFQRQLSSQLANKEVASALLDRLHMIHQKTGVVESKPDITDGGMYRPIRKQQISENDLTLTLNADGAPIFKSSNYSRWPVKLVVNELPRYMRQFKVFVPLLWYGQSRPDMTSLLGSFAKQMD</sequence>
<feature type="compositionally biased region" description="Basic and acidic residues" evidence="1">
    <location>
        <begin position="1"/>
        <end position="12"/>
    </location>
</feature>
<accession>A0A9J6GHA6</accession>
<feature type="region of interest" description="Disordered" evidence="1">
    <location>
        <begin position="1"/>
        <end position="20"/>
    </location>
</feature>
<evidence type="ECO:0000313" key="2">
    <source>
        <dbReference type="EMBL" id="KAH9377822.1"/>
    </source>
</evidence>
<comment type="caution">
    <text evidence="2">The sequence shown here is derived from an EMBL/GenBank/DDBJ whole genome shotgun (WGS) entry which is preliminary data.</text>
</comment>
<gene>
    <name evidence="2" type="ORF">HPB48_021072</name>
</gene>
<evidence type="ECO:0000313" key="3">
    <source>
        <dbReference type="Proteomes" id="UP000821853"/>
    </source>
</evidence>
<dbReference type="OrthoDB" id="6507725at2759"/>
<protein>
    <submittedName>
        <fullName evidence="2">Uncharacterized protein</fullName>
    </submittedName>
</protein>
<dbReference type="AlphaFoldDB" id="A0A9J6GHA6"/>
<keyword evidence="3" id="KW-1185">Reference proteome</keyword>
<dbReference type="EMBL" id="JABSTR010000008">
    <property type="protein sequence ID" value="KAH9377822.1"/>
    <property type="molecule type" value="Genomic_DNA"/>
</dbReference>
<reference evidence="2 3" key="1">
    <citation type="journal article" date="2020" name="Cell">
        <title>Large-Scale Comparative Analyses of Tick Genomes Elucidate Their Genetic Diversity and Vector Capacities.</title>
        <authorList>
            <consortium name="Tick Genome and Microbiome Consortium (TIGMIC)"/>
            <person name="Jia N."/>
            <person name="Wang J."/>
            <person name="Shi W."/>
            <person name="Du L."/>
            <person name="Sun Y."/>
            <person name="Zhan W."/>
            <person name="Jiang J.F."/>
            <person name="Wang Q."/>
            <person name="Zhang B."/>
            <person name="Ji P."/>
            <person name="Bell-Sakyi L."/>
            <person name="Cui X.M."/>
            <person name="Yuan T.T."/>
            <person name="Jiang B.G."/>
            <person name="Yang W.F."/>
            <person name="Lam T.T."/>
            <person name="Chang Q.C."/>
            <person name="Ding S.J."/>
            <person name="Wang X.J."/>
            <person name="Zhu J.G."/>
            <person name="Ruan X.D."/>
            <person name="Zhao L."/>
            <person name="Wei J.T."/>
            <person name="Ye R.Z."/>
            <person name="Que T.C."/>
            <person name="Du C.H."/>
            <person name="Zhou Y.H."/>
            <person name="Cheng J.X."/>
            <person name="Dai P.F."/>
            <person name="Guo W.B."/>
            <person name="Han X.H."/>
            <person name="Huang E.J."/>
            <person name="Li L.F."/>
            <person name="Wei W."/>
            <person name="Gao Y.C."/>
            <person name="Liu J.Z."/>
            <person name="Shao H.Z."/>
            <person name="Wang X."/>
            <person name="Wang C.C."/>
            <person name="Yang T.C."/>
            <person name="Huo Q.B."/>
            <person name="Li W."/>
            <person name="Chen H.Y."/>
            <person name="Chen S.E."/>
            <person name="Zhou L.G."/>
            <person name="Ni X.B."/>
            <person name="Tian J.H."/>
            <person name="Sheng Y."/>
            <person name="Liu T."/>
            <person name="Pan Y.S."/>
            <person name="Xia L.Y."/>
            <person name="Li J."/>
            <person name="Zhao F."/>
            <person name="Cao W.C."/>
        </authorList>
    </citation>
    <scope>NUCLEOTIDE SEQUENCE [LARGE SCALE GENOMIC DNA]</scope>
    <source>
        <strain evidence="2">HaeL-2018</strain>
    </source>
</reference>
<dbReference type="Proteomes" id="UP000821853">
    <property type="component" value="Unassembled WGS sequence"/>
</dbReference>
<proteinExistence type="predicted"/>
<name>A0A9J6GHA6_HAELO</name>
<dbReference type="VEuPathDB" id="VectorBase:HLOH_052568"/>
<organism evidence="2 3">
    <name type="scientific">Haemaphysalis longicornis</name>
    <name type="common">Bush tick</name>
    <dbReference type="NCBI Taxonomy" id="44386"/>
    <lineage>
        <taxon>Eukaryota</taxon>
        <taxon>Metazoa</taxon>
        <taxon>Ecdysozoa</taxon>
        <taxon>Arthropoda</taxon>
        <taxon>Chelicerata</taxon>
        <taxon>Arachnida</taxon>
        <taxon>Acari</taxon>
        <taxon>Parasitiformes</taxon>
        <taxon>Ixodida</taxon>
        <taxon>Ixodoidea</taxon>
        <taxon>Ixodidae</taxon>
        <taxon>Haemaphysalinae</taxon>
        <taxon>Haemaphysalis</taxon>
    </lineage>
</organism>
<evidence type="ECO:0000256" key="1">
    <source>
        <dbReference type="SAM" id="MobiDB-lite"/>
    </source>
</evidence>